<dbReference type="Proteomes" id="UP000546162">
    <property type="component" value="Unassembled WGS sequence"/>
</dbReference>
<dbReference type="RefSeq" id="WP_185042854.1">
    <property type="nucleotide sequence ID" value="NZ_BAABFG010000005.1"/>
</dbReference>
<keyword evidence="3" id="KW-1185">Reference proteome</keyword>
<protein>
    <submittedName>
        <fullName evidence="2">Tetratricopeptide (TPR) repeat protein</fullName>
    </submittedName>
</protein>
<dbReference type="SUPFAM" id="SSF52200">
    <property type="entry name" value="Toll/Interleukin receptor TIR domain"/>
    <property type="match status" value="1"/>
</dbReference>
<dbReference type="Pfam" id="PF12770">
    <property type="entry name" value="CHAT"/>
    <property type="match status" value="1"/>
</dbReference>
<dbReference type="GO" id="GO:0007165">
    <property type="term" value="P:signal transduction"/>
    <property type="evidence" value="ECO:0007669"/>
    <property type="project" value="InterPro"/>
</dbReference>
<dbReference type="InterPro" id="IPR000157">
    <property type="entry name" value="TIR_dom"/>
</dbReference>
<dbReference type="PANTHER" id="PTHR47691">
    <property type="entry name" value="REGULATOR-RELATED"/>
    <property type="match status" value="1"/>
</dbReference>
<dbReference type="Gene3D" id="3.40.50.10140">
    <property type="entry name" value="Toll/interleukin-1 receptor homology (TIR) domain"/>
    <property type="match status" value="1"/>
</dbReference>
<dbReference type="InterPro" id="IPR011990">
    <property type="entry name" value="TPR-like_helical_dom_sf"/>
</dbReference>
<dbReference type="InterPro" id="IPR035897">
    <property type="entry name" value="Toll_tir_struct_dom_sf"/>
</dbReference>
<dbReference type="InterPro" id="IPR024983">
    <property type="entry name" value="CHAT_dom"/>
</dbReference>
<accession>A0A7W7H2A2</accession>
<dbReference type="Gene3D" id="3.40.50.300">
    <property type="entry name" value="P-loop containing nucleotide triphosphate hydrolases"/>
    <property type="match status" value="1"/>
</dbReference>
<name>A0A7W7H2A2_9ACTN</name>
<reference evidence="2 3" key="1">
    <citation type="submission" date="2020-08" db="EMBL/GenBank/DDBJ databases">
        <title>Sequencing the genomes of 1000 actinobacteria strains.</title>
        <authorList>
            <person name="Klenk H.-P."/>
        </authorList>
    </citation>
    <scope>NUCLEOTIDE SEQUENCE [LARGE SCALE GENOMIC DNA]</scope>
    <source>
        <strain evidence="2 3">DSM 45809</strain>
    </source>
</reference>
<comment type="caution">
    <text evidence="2">The sequence shown here is derived from an EMBL/GenBank/DDBJ whole genome shotgun (WGS) entry which is preliminary data.</text>
</comment>
<dbReference type="Pfam" id="PF13676">
    <property type="entry name" value="TIR_2"/>
    <property type="match status" value="1"/>
</dbReference>
<dbReference type="SUPFAM" id="SSF52540">
    <property type="entry name" value="P-loop containing nucleoside triphosphate hydrolases"/>
    <property type="match status" value="1"/>
</dbReference>
<evidence type="ECO:0000313" key="2">
    <source>
        <dbReference type="EMBL" id="MBB4742499.1"/>
    </source>
</evidence>
<organism evidence="2 3">
    <name type="scientific">Actinoplanes octamycinicus</name>
    <dbReference type="NCBI Taxonomy" id="135948"/>
    <lineage>
        <taxon>Bacteria</taxon>
        <taxon>Bacillati</taxon>
        <taxon>Actinomycetota</taxon>
        <taxon>Actinomycetes</taxon>
        <taxon>Micromonosporales</taxon>
        <taxon>Micromonosporaceae</taxon>
        <taxon>Actinoplanes</taxon>
    </lineage>
</organism>
<dbReference type="PANTHER" id="PTHR47691:SF3">
    <property type="entry name" value="HTH-TYPE TRANSCRIPTIONAL REGULATOR RV0890C-RELATED"/>
    <property type="match status" value="1"/>
</dbReference>
<dbReference type="PROSITE" id="PS50104">
    <property type="entry name" value="TIR"/>
    <property type="match status" value="1"/>
</dbReference>
<gene>
    <name evidence="2" type="ORF">BJY16_005958</name>
</gene>
<dbReference type="Gene3D" id="1.25.40.10">
    <property type="entry name" value="Tetratricopeptide repeat domain"/>
    <property type="match status" value="2"/>
</dbReference>
<dbReference type="InterPro" id="IPR019734">
    <property type="entry name" value="TPR_rpt"/>
</dbReference>
<evidence type="ECO:0000313" key="3">
    <source>
        <dbReference type="Proteomes" id="UP000546162"/>
    </source>
</evidence>
<dbReference type="EMBL" id="JACHNB010000001">
    <property type="protein sequence ID" value="MBB4742499.1"/>
    <property type="molecule type" value="Genomic_DNA"/>
</dbReference>
<sequence length="1432" mass="157053">MTTSTGEVFISCAAEDREFAADLRRRLEELRIPVWAGPRELRPGSRPDPEAATAVARAGHVLVVLSPSTVNSPQVRREIAAALARTGDGVRVIPLLLPGITPDALDLWFPERPLAVPVEAGPGGLSVALPALLAALGRQAPDDPQAFALPAAKPVEELILKLTDPRMETVDGWRRARATATLIYEPARPGARDVESLPFPFTAPLGPIETADLRWYLEEYHLWPVGQFTRRADGIQKRLPSWGGDLYAAALADEEAWEALTAWQHAAGDADRRFSVMVYGDLPRAAGERDQAAAREAATELLSLPWELLHDGRGWLFQGREPVRVRRRLPNRRRQPDRPTELPVRILLVSPRPEVDRDGDPIAYLDHRTGARPLVEALENLGELARLTILQPPTYAGLQLALQEGDQGFPYDVVHFDGHGAIGTLSFEDPADRERRRVDVVDAAQLAGLVRRHRIPLVLLEACRTAMSEMDPTASVAARLLDEGVTSVVAMSHSVLVETARRFVQSFYAELARGARVGAAMLAGQQELYADRARGRVLGAGELRLQDWFVPVLYQEEQDPQLITKVPPDAVLRLEAKRRRYRLGDLPDPPEHRFRGRGRELLALERLLHRHPWAVVRGIGGQGKTALAVELARWLVRSGRFERAAFVGLDRHRDARAVLDTLGRQLAGPRYTVAQYPDLDLAVQPVARALADHTTVVVVDNGESAAAVPEIFDLCRGLLDADPGTRLIFTSRESLPAPFDRLGRERELGALDRPDAVDLVGEVMKQHGWTPPEEDAGEAPQQVTDLVEAVGRHARALVLLAREVARRGVTATTADLRSLMAHLDERHPGDRENSLYASVELSLRRLSPLSREHVPAVAVCPGGVHLSVLEAITGLRLDGARQLATELIEVGLAEDLDNGHLGLDPALAPYLLGELRDKPAADLRERWADAMLALTARLRRWEFTADADRARELTVLELPNLLGMLDVLAASRPAQEVVAAANHVVALVEDLGRPGAVARAIRVRDQARPDLTGWSEARFDADVTDIFRLVDDGELPAALTAARRLVDRCLAAGEDAYPHAAHDIAAAYHHLGQVVMEGNDPEAALVPFAEARRRAEALPGEDGDGLDIAVVADIGSCMLDLGRLIDAGAAFEEAVARSTRAGEVRAAAIHKAGLGSVRLEQFRYAEALRANEEARDTFQALGEPLMVAGYWYQIGHVHVVAGRPGDAEHAFRESLAIRVREGDLTGQAACLLGLGDSYGMRGRFEDAAAFAQQAADVFVQLNDVVAEGVARGNLAGVLIGLGRYEEGRREIERAFECFEPYGAAVQPWKIWSTLERLERAAGRTGEASAARKQAMDLYLAYRESGGMTQAPLGPSVMFFVQHISRHGRQQALRVLDEAEPPDRPPWPVFRRQMRAVLTRDRDQLIAGEDDLDCLDAVELRILDRMLDGDSQW</sequence>
<dbReference type="SMART" id="SM00028">
    <property type="entry name" value="TPR"/>
    <property type="match status" value="4"/>
</dbReference>
<dbReference type="Pfam" id="PF13424">
    <property type="entry name" value="TPR_12"/>
    <property type="match status" value="1"/>
</dbReference>
<proteinExistence type="predicted"/>
<dbReference type="InterPro" id="IPR027417">
    <property type="entry name" value="P-loop_NTPase"/>
</dbReference>
<feature type="domain" description="TIR" evidence="1">
    <location>
        <begin position="4"/>
        <end position="158"/>
    </location>
</feature>
<dbReference type="SUPFAM" id="SSF48452">
    <property type="entry name" value="TPR-like"/>
    <property type="match status" value="2"/>
</dbReference>
<evidence type="ECO:0000259" key="1">
    <source>
        <dbReference type="PROSITE" id="PS50104"/>
    </source>
</evidence>